<dbReference type="SUPFAM" id="SSF89447">
    <property type="entry name" value="AbrB/MazE/MraZ-like"/>
    <property type="match status" value="1"/>
</dbReference>
<dbReference type="GO" id="GO:0003677">
    <property type="term" value="F:DNA binding"/>
    <property type="evidence" value="ECO:0007669"/>
    <property type="project" value="UniProtKB-KW"/>
</dbReference>
<dbReference type="RefSeq" id="WP_269903766.1">
    <property type="nucleotide sequence ID" value="NZ_JAPFQA010000001.1"/>
</dbReference>
<protein>
    <submittedName>
        <fullName evidence="2">AbrB/MazE/SpoVT family DNA-binding domain-containing protein</fullName>
    </submittedName>
</protein>
<dbReference type="Proteomes" id="UP001152178">
    <property type="component" value="Unassembled WGS sequence"/>
</dbReference>
<sequence>MKTTIRKIGDSEGVIVPRELLDRMNLRVGDQLQIVETDDGIVLRPATDSFDRQMKAARDVMDKYKAGLQKLAE</sequence>
<evidence type="ECO:0000313" key="3">
    <source>
        <dbReference type="Proteomes" id="UP001152178"/>
    </source>
</evidence>
<gene>
    <name evidence="2" type="ORF">OOJ09_03075</name>
</gene>
<feature type="domain" description="SpoVT-AbrB" evidence="1">
    <location>
        <begin position="6"/>
        <end position="51"/>
    </location>
</feature>
<dbReference type="Pfam" id="PF04014">
    <property type="entry name" value="MazE_antitoxin"/>
    <property type="match status" value="1"/>
</dbReference>
<proteinExistence type="predicted"/>
<organism evidence="2 3">
    <name type="scientific">Mesorhizobium qingshengii</name>
    <dbReference type="NCBI Taxonomy" id="1165689"/>
    <lineage>
        <taxon>Bacteria</taxon>
        <taxon>Pseudomonadati</taxon>
        <taxon>Pseudomonadota</taxon>
        <taxon>Alphaproteobacteria</taxon>
        <taxon>Hyphomicrobiales</taxon>
        <taxon>Phyllobacteriaceae</taxon>
        <taxon>Mesorhizobium</taxon>
    </lineage>
</organism>
<reference evidence="2" key="1">
    <citation type="submission" date="2022-11" db="EMBL/GenBank/DDBJ databases">
        <authorList>
            <person name="Coimbra C."/>
        </authorList>
    </citation>
    <scope>NUCLEOTIDE SEQUENCE</scope>
    <source>
        <strain evidence="2">Jales19</strain>
    </source>
</reference>
<comment type="caution">
    <text evidence="2">The sequence shown here is derived from an EMBL/GenBank/DDBJ whole genome shotgun (WGS) entry which is preliminary data.</text>
</comment>
<dbReference type="InterPro" id="IPR013432">
    <property type="entry name" value="Doc_partner"/>
</dbReference>
<dbReference type="InterPro" id="IPR007159">
    <property type="entry name" value="SpoVT-AbrB_dom"/>
</dbReference>
<dbReference type="SMART" id="SM00966">
    <property type="entry name" value="SpoVT_AbrB"/>
    <property type="match status" value="1"/>
</dbReference>
<keyword evidence="3" id="KW-1185">Reference proteome</keyword>
<dbReference type="EMBL" id="JAPFQA010000001">
    <property type="protein sequence ID" value="MCZ8543147.1"/>
    <property type="molecule type" value="Genomic_DNA"/>
</dbReference>
<evidence type="ECO:0000259" key="1">
    <source>
        <dbReference type="SMART" id="SM00966"/>
    </source>
</evidence>
<evidence type="ECO:0000313" key="2">
    <source>
        <dbReference type="EMBL" id="MCZ8543147.1"/>
    </source>
</evidence>
<name>A0ABT4QNL2_9HYPH</name>
<accession>A0ABT4QNL2</accession>
<dbReference type="Gene3D" id="2.10.260.10">
    <property type="match status" value="1"/>
</dbReference>
<dbReference type="InterPro" id="IPR037914">
    <property type="entry name" value="SpoVT-AbrB_sf"/>
</dbReference>
<dbReference type="NCBIfam" id="TIGR02609">
    <property type="entry name" value="doc_partner"/>
    <property type="match status" value="1"/>
</dbReference>
<keyword evidence="2" id="KW-0238">DNA-binding</keyword>